<dbReference type="AlphaFoldDB" id="A0AAF3EVB8"/>
<evidence type="ECO:0000313" key="1">
    <source>
        <dbReference type="Proteomes" id="UP000887575"/>
    </source>
</evidence>
<protein>
    <submittedName>
        <fullName evidence="2">Uncharacterized protein</fullName>
    </submittedName>
</protein>
<keyword evidence="1" id="KW-1185">Reference proteome</keyword>
<evidence type="ECO:0000313" key="2">
    <source>
        <dbReference type="WBParaSite" id="MBELARI_LOCUS17701.2"/>
    </source>
</evidence>
<dbReference type="WBParaSite" id="MBELARI_LOCUS17701.2">
    <property type="protein sequence ID" value="MBELARI_LOCUS17701.2"/>
    <property type="gene ID" value="MBELARI_LOCUS17701"/>
</dbReference>
<organism evidence="1 2">
    <name type="scientific">Mesorhabditis belari</name>
    <dbReference type="NCBI Taxonomy" id="2138241"/>
    <lineage>
        <taxon>Eukaryota</taxon>
        <taxon>Metazoa</taxon>
        <taxon>Ecdysozoa</taxon>
        <taxon>Nematoda</taxon>
        <taxon>Chromadorea</taxon>
        <taxon>Rhabditida</taxon>
        <taxon>Rhabditina</taxon>
        <taxon>Rhabditomorpha</taxon>
        <taxon>Rhabditoidea</taxon>
        <taxon>Rhabditidae</taxon>
        <taxon>Mesorhabditinae</taxon>
        <taxon>Mesorhabditis</taxon>
    </lineage>
</organism>
<accession>A0AAF3EVB8</accession>
<dbReference type="Proteomes" id="UP000887575">
    <property type="component" value="Unassembled WGS sequence"/>
</dbReference>
<proteinExistence type="predicted"/>
<sequence length="234" mass="26870">MKRSIFRYLFCIRNELPTKVSEEKAHPPPSLTVKHDHLYCSMALRQPKQQRESKKSLSKQIDNIYVVNEYQKKPINAISTKVPLKLDASTQTESLNPCTLKGLNISDLKGKMQQQSLPGEQLLEVPAKKQQNNDEKEIEFGARLRNLLPKPFRQDRLDKAAKRAKTKDERSGYNDHLLKHGDDFDPLSHAVTQKEVTYIRTNIGVVHGKKGRKRGEAERLRRNEMLTGASLFDL</sequence>
<reference evidence="2" key="1">
    <citation type="submission" date="2024-02" db="UniProtKB">
        <authorList>
            <consortium name="WormBaseParasite"/>
        </authorList>
    </citation>
    <scope>IDENTIFICATION</scope>
</reference>
<name>A0AAF3EVB8_9BILA</name>